<evidence type="ECO:0000313" key="3">
    <source>
        <dbReference type="Proteomes" id="UP000193781"/>
    </source>
</evidence>
<comment type="caution">
    <text evidence="2">The sequence shown here is derived from an EMBL/GenBank/DDBJ whole genome shotgun (WGS) entry which is preliminary data.</text>
</comment>
<name>A0A1X1ZNY9_9MYCO</name>
<proteinExistence type="predicted"/>
<evidence type="ECO:0000313" key="2">
    <source>
        <dbReference type="EMBL" id="ORW25063.1"/>
    </source>
</evidence>
<dbReference type="AlphaFoldDB" id="A0A1X1ZNY9"/>
<protein>
    <submittedName>
        <fullName evidence="2">Uncharacterized protein</fullName>
    </submittedName>
</protein>
<reference evidence="2 3" key="1">
    <citation type="submission" date="2016-01" db="EMBL/GenBank/DDBJ databases">
        <title>The new phylogeny of the genus Mycobacterium.</title>
        <authorList>
            <person name="Tarcisio F."/>
            <person name="Conor M."/>
            <person name="Antonella G."/>
            <person name="Elisabetta G."/>
            <person name="Giulia F.S."/>
            <person name="Sara T."/>
            <person name="Anna F."/>
            <person name="Clotilde B."/>
            <person name="Roberto B."/>
            <person name="Veronica D.S."/>
            <person name="Fabio R."/>
            <person name="Monica P."/>
            <person name="Olivier J."/>
            <person name="Enrico T."/>
            <person name="Nicola S."/>
        </authorList>
    </citation>
    <scope>NUCLEOTIDE SEQUENCE [LARGE SCALE GENOMIC DNA]</scope>
    <source>
        <strain evidence="2 3">DSM 44803</strain>
    </source>
</reference>
<sequence length="132" mass="14307">MPFSEGSRTSDARFETLKTRKGDDIDTGETGFDDVTSDPVSVEYHSLKARTRSRPVAQREERGVRRCDEFRAPPDDGRGRPAAQERHRPLSGSALGQQLWLETVVSSVALAAPGRCVSAANLEGAVVHVSDG</sequence>
<feature type="compositionally biased region" description="Basic and acidic residues" evidence="1">
    <location>
        <begin position="8"/>
        <end position="24"/>
    </location>
</feature>
<dbReference type="Proteomes" id="UP000193781">
    <property type="component" value="Unassembled WGS sequence"/>
</dbReference>
<feature type="compositionally biased region" description="Acidic residues" evidence="1">
    <location>
        <begin position="25"/>
        <end position="36"/>
    </location>
</feature>
<feature type="region of interest" description="Disordered" evidence="1">
    <location>
        <begin position="1"/>
        <end position="94"/>
    </location>
</feature>
<organism evidence="2 3">
    <name type="scientific">Mycobacterium nebraskense</name>
    <dbReference type="NCBI Taxonomy" id="244292"/>
    <lineage>
        <taxon>Bacteria</taxon>
        <taxon>Bacillati</taxon>
        <taxon>Actinomycetota</taxon>
        <taxon>Actinomycetes</taxon>
        <taxon>Mycobacteriales</taxon>
        <taxon>Mycobacteriaceae</taxon>
        <taxon>Mycobacterium</taxon>
    </lineage>
</organism>
<dbReference type="EMBL" id="LQPH01000107">
    <property type="protein sequence ID" value="ORW25063.1"/>
    <property type="molecule type" value="Genomic_DNA"/>
</dbReference>
<keyword evidence="3" id="KW-1185">Reference proteome</keyword>
<accession>A0A1X1ZNY9</accession>
<gene>
    <name evidence="2" type="ORF">AWC17_02860</name>
</gene>
<evidence type="ECO:0000256" key="1">
    <source>
        <dbReference type="SAM" id="MobiDB-lite"/>
    </source>
</evidence>
<dbReference type="STRING" id="244292.ABW17_15580"/>
<feature type="compositionally biased region" description="Basic and acidic residues" evidence="1">
    <location>
        <begin position="57"/>
        <end position="88"/>
    </location>
</feature>